<accession>A0A385DTC9</accession>
<keyword evidence="2" id="KW-1185">Reference proteome</keyword>
<gene>
    <name evidence="1" type="ORF">crAss001_87</name>
</gene>
<evidence type="ECO:0000313" key="1">
    <source>
        <dbReference type="EMBL" id="AXQ62730.1"/>
    </source>
</evidence>
<dbReference type="EMBL" id="MH675552">
    <property type="protein sequence ID" value="AXQ62730.1"/>
    <property type="molecule type" value="Genomic_DNA"/>
</dbReference>
<evidence type="ECO:0000313" key="2">
    <source>
        <dbReference type="Proteomes" id="UP000262320"/>
    </source>
</evidence>
<proteinExistence type="predicted"/>
<organismHost>
    <name type="scientific">Bacteroides intestinalis</name>
    <dbReference type="NCBI Taxonomy" id="329854"/>
</organismHost>
<name>A0A385DTC9_BPCA1</name>
<reference evidence="1 2" key="1">
    <citation type="submission" date="2018-07" db="EMBL/GenBank/DDBJ databases">
        <title>PhiCrAss001, a member of the most abundant bacteriophage family in the human gut, infects Bacteroides.</title>
        <authorList>
            <person name="Shkoporov A.N."/>
            <person name="Khokhlova E.V."/>
            <person name="Fitzgerald C.B."/>
            <person name="Stockdale S.R."/>
            <person name="Draper L.A."/>
            <person name="Ross R.P."/>
            <person name="Hill C."/>
        </authorList>
    </citation>
    <scope>NUCLEOTIDE SEQUENCE [LARGE SCALE GENOMIC DNA]</scope>
    <source>
        <strain evidence="2">crAss001</strain>
    </source>
</reference>
<organism evidence="1 2">
    <name type="scientific">Bacteroides phage crAss001</name>
    <name type="common">Bacteroides phage PhiCrAss001</name>
    <dbReference type="NCBI Taxonomy" id="2301731"/>
    <lineage>
        <taxon>Viruses</taxon>
        <taxon>Duplodnaviria</taxon>
        <taxon>Heunggongvirae</taxon>
        <taxon>Uroviricota</taxon>
        <taxon>Caudoviricetes</taxon>
        <taxon>Crassvirales</taxon>
        <taxon>Steigviridae</taxon>
        <taxon>Asinivirinae</taxon>
        <taxon>Kehishuvirus</taxon>
        <taxon>Kehishuvirus primarius</taxon>
    </lineage>
</organism>
<dbReference type="Proteomes" id="UP000262320">
    <property type="component" value="Segment"/>
</dbReference>
<protein>
    <submittedName>
        <fullName evidence="1">Uncharacterized protein</fullName>
    </submittedName>
</protein>
<sequence length="133" mass="14976">MRNRVKITKANYIVNPEKKVVVCVLECDMQLSKHPAWNDIYPNMWANLPLVGMNGTFKVRAIARCNEEDAFNEEAGKRIAESRAKGKAFATAAKVYKEIEKYFLNCAALVNESVEACEQTVKVEEAHVELLIG</sequence>